<dbReference type="Pfam" id="PF00563">
    <property type="entry name" value="EAL"/>
    <property type="match status" value="1"/>
</dbReference>
<protein>
    <submittedName>
        <fullName evidence="4">Two-component system, chemotaxis family, CheB/CheR fusion protein</fullName>
    </submittedName>
</protein>
<dbReference type="PROSITE" id="PS50112">
    <property type="entry name" value="PAS"/>
    <property type="match status" value="1"/>
</dbReference>
<dbReference type="SMART" id="SM00052">
    <property type="entry name" value="EAL"/>
    <property type="match status" value="1"/>
</dbReference>
<dbReference type="CDD" id="cd01948">
    <property type="entry name" value="EAL"/>
    <property type="match status" value="1"/>
</dbReference>
<dbReference type="PROSITE" id="PS50887">
    <property type="entry name" value="GGDEF"/>
    <property type="match status" value="1"/>
</dbReference>
<feature type="domain" description="GGDEF" evidence="3">
    <location>
        <begin position="387"/>
        <end position="519"/>
    </location>
</feature>
<keyword evidence="5" id="KW-1185">Reference proteome</keyword>
<feature type="domain" description="PAS" evidence="1">
    <location>
        <begin position="222"/>
        <end position="287"/>
    </location>
</feature>
<evidence type="ECO:0000313" key="4">
    <source>
        <dbReference type="EMBL" id="SIS90808.1"/>
    </source>
</evidence>
<reference evidence="5" key="1">
    <citation type="submission" date="2017-01" db="EMBL/GenBank/DDBJ databases">
        <authorList>
            <person name="Varghese N."/>
            <person name="Submissions S."/>
        </authorList>
    </citation>
    <scope>NUCLEOTIDE SEQUENCE [LARGE SCALE GENOMIC DNA]</scope>
    <source>
        <strain evidence="5">DSM 19945</strain>
    </source>
</reference>
<dbReference type="PANTHER" id="PTHR44757">
    <property type="entry name" value="DIGUANYLATE CYCLASE DGCP"/>
    <property type="match status" value="1"/>
</dbReference>
<evidence type="ECO:0000313" key="5">
    <source>
        <dbReference type="Proteomes" id="UP000186221"/>
    </source>
</evidence>
<sequence length="801" mass="88460">MLVTGAGAQPMQFSDFAKWFVPDDRAQVLAFLERELAQMDAPVVQRAPERLMGRMRWNGAGDEAVLTSIEISGRELPGQGMLLRLDTSFDATRANLDRIGVSPAMAWSITYPDRGFEVAESWKARLGYAAEDLPDFSLEGWAAISHPEDVAAFESEAVQMRLRAGEPFQLLSRMRHRNGAWISFLSFGRAVRWDAQGNVTQVMGCDLDMTAFSVMENALLQERERLAHVLEALPSGKVVLDAEGQVVFSNPEASALLDIGPSKLMGHNFAALLQLEEGREDFEDALKDPETLGSLRLHRKRAGRRQVLQVDLAPMPDPNDHERVLVSLNDITQLFDLQRQLEQSIENARFIATHDLMTGLPDRYLAMRVVDEHIRRLESAHEEPEANQLAVLCIEFDNFRLINDTLGHETADQLIKSAAKRLEVGLPDGAVLARVNEGEFVVLLPGADALAAESRGWEIVRAFARPLHLPQRHFFLTASIGASRYPDDGQSAEALMRAADMAMHRSQARGRNTVTMFSREIGGQFERRSAVAQALHRGLEAGRFELFLQPQFDVTHGIELVGAEALLRLTDAELGPISPGEFIPVAEVDGLVAAIDLDVMRLAGAMLTGWAARGIDLPIAINLNAATLDEPGRADLPERLMRAGLSPTQVMIELTETGLAAPIAQRKRNLRRLEEAGYRISVDDFGTGQSALGALQHLPVAELKIDRSFVQALDGEEPARALAIVRAILAMAESLGLHAIAEGVETERQFDMLRAEGCTLMQGFLLGRPVDLRSFEAMYLPQQRARVREQLRGLRAGRDFA</sequence>
<dbReference type="PANTHER" id="PTHR44757:SF2">
    <property type="entry name" value="BIOFILM ARCHITECTURE MAINTENANCE PROTEIN MBAA"/>
    <property type="match status" value="1"/>
</dbReference>
<dbReference type="Gene3D" id="3.20.20.450">
    <property type="entry name" value="EAL domain"/>
    <property type="match status" value="1"/>
</dbReference>
<dbReference type="Proteomes" id="UP000186221">
    <property type="component" value="Unassembled WGS sequence"/>
</dbReference>
<dbReference type="InterPro" id="IPR001633">
    <property type="entry name" value="EAL_dom"/>
</dbReference>
<organism evidence="4 5">
    <name type="scientific">Rhodobacter aestuarii</name>
    <dbReference type="NCBI Taxonomy" id="453582"/>
    <lineage>
        <taxon>Bacteria</taxon>
        <taxon>Pseudomonadati</taxon>
        <taxon>Pseudomonadota</taxon>
        <taxon>Alphaproteobacteria</taxon>
        <taxon>Rhodobacterales</taxon>
        <taxon>Rhodobacter group</taxon>
        <taxon>Rhodobacter</taxon>
    </lineage>
</organism>
<dbReference type="SUPFAM" id="SSF141868">
    <property type="entry name" value="EAL domain-like"/>
    <property type="match status" value="1"/>
</dbReference>
<dbReference type="Gene3D" id="3.30.450.20">
    <property type="entry name" value="PAS domain"/>
    <property type="match status" value="2"/>
</dbReference>
<dbReference type="GO" id="GO:0006355">
    <property type="term" value="P:regulation of DNA-templated transcription"/>
    <property type="evidence" value="ECO:0007669"/>
    <property type="project" value="InterPro"/>
</dbReference>
<dbReference type="Pfam" id="PF08447">
    <property type="entry name" value="PAS_3"/>
    <property type="match status" value="1"/>
</dbReference>
<dbReference type="PROSITE" id="PS50883">
    <property type="entry name" value="EAL"/>
    <property type="match status" value="1"/>
</dbReference>
<dbReference type="CDD" id="cd00130">
    <property type="entry name" value="PAS"/>
    <property type="match status" value="2"/>
</dbReference>
<dbReference type="InterPro" id="IPR013767">
    <property type="entry name" value="PAS_fold"/>
</dbReference>
<dbReference type="SMART" id="SM00267">
    <property type="entry name" value="GGDEF"/>
    <property type="match status" value="1"/>
</dbReference>
<accession>A0A1N7MXR3</accession>
<dbReference type="InterPro" id="IPR000160">
    <property type="entry name" value="GGDEF_dom"/>
</dbReference>
<dbReference type="SUPFAM" id="SSF55785">
    <property type="entry name" value="PYP-like sensor domain (PAS domain)"/>
    <property type="match status" value="2"/>
</dbReference>
<dbReference type="Pfam" id="PF00990">
    <property type="entry name" value="GGDEF"/>
    <property type="match status" value="1"/>
</dbReference>
<gene>
    <name evidence="4" type="ORF">SAMN05421580_106261</name>
</gene>
<dbReference type="NCBIfam" id="TIGR00229">
    <property type="entry name" value="sensory_box"/>
    <property type="match status" value="1"/>
</dbReference>
<dbReference type="AlphaFoldDB" id="A0A1N7MXR3"/>
<dbReference type="InterPro" id="IPR043128">
    <property type="entry name" value="Rev_trsase/Diguanyl_cyclase"/>
</dbReference>
<name>A0A1N7MXR3_9RHOB</name>
<dbReference type="SUPFAM" id="SSF55073">
    <property type="entry name" value="Nucleotide cyclase"/>
    <property type="match status" value="1"/>
</dbReference>
<dbReference type="CDD" id="cd01949">
    <property type="entry name" value="GGDEF"/>
    <property type="match status" value="1"/>
</dbReference>
<feature type="domain" description="EAL" evidence="2">
    <location>
        <begin position="528"/>
        <end position="783"/>
    </location>
</feature>
<dbReference type="InterPro" id="IPR000014">
    <property type="entry name" value="PAS"/>
</dbReference>
<dbReference type="Pfam" id="PF00989">
    <property type="entry name" value="PAS"/>
    <property type="match status" value="1"/>
</dbReference>
<evidence type="ECO:0000259" key="1">
    <source>
        <dbReference type="PROSITE" id="PS50112"/>
    </source>
</evidence>
<evidence type="ECO:0000259" key="2">
    <source>
        <dbReference type="PROSITE" id="PS50883"/>
    </source>
</evidence>
<dbReference type="EMBL" id="FTOG01000006">
    <property type="protein sequence ID" value="SIS90808.1"/>
    <property type="molecule type" value="Genomic_DNA"/>
</dbReference>
<dbReference type="STRING" id="453582.SAMN05421580_106261"/>
<dbReference type="InterPro" id="IPR029787">
    <property type="entry name" value="Nucleotide_cyclase"/>
</dbReference>
<dbReference type="SMART" id="SM00091">
    <property type="entry name" value="PAS"/>
    <property type="match status" value="1"/>
</dbReference>
<dbReference type="InterPro" id="IPR035919">
    <property type="entry name" value="EAL_sf"/>
</dbReference>
<proteinExistence type="predicted"/>
<dbReference type="Gene3D" id="3.30.70.270">
    <property type="match status" value="1"/>
</dbReference>
<dbReference type="NCBIfam" id="TIGR00254">
    <property type="entry name" value="GGDEF"/>
    <property type="match status" value="1"/>
</dbReference>
<dbReference type="InterPro" id="IPR052155">
    <property type="entry name" value="Biofilm_reg_signaling"/>
</dbReference>
<dbReference type="InterPro" id="IPR013655">
    <property type="entry name" value="PAS_fold_3"/>
</dbReference>
<evidence type="ECO:0000259" key="3">
    <source>
        <dbReference type="PROSITE" id="PS50887"/>
    </source>
</evidence>
<dbReference type="InterPro" id="IPR035965">
    <property type="entry name" value="PAS-like_dom_sf"/>
</dbReference>